<organism evidence="5 6">
    <name type="scientific">Syncephalastrum racemosum</name>
    <name type="common">Filamentous fungus</name>
    <dbReference type="NCBI Taxonomy" id="13706"/>
    <lineage>
        <taxon>Eukaryota</taxon>
        <taxon>Fungi</taxon>
        <taxon>Fungi incertae sedis</taxon>
        <taxon>Mucoromycota</taxon>
        <taxon>Mucoromycotina</taxon>
        <taxon>Mucoromycetes</taxon>
        <taxon>Mucorales</taxon>
        <taxon>Syncephalastraceae</taxon>
        <taxon>Syncephalastrum</taxon>
    </lineage>
</organism>
<dbReference type="InterPro" id="IPR000873">
    <property type="entry name" value="AMP-dep_synth/lig_dom"/>
</dbReference>
<gene>
    <name evidence="5" type="ORF">BCR43DRAFT_453189</name>
</gene>
<dbReference type="InterPro" id="IPR025110">
    <property type="entry name" value="AMP-bd_C"/>
</dbReference>
<evidence type="ECO:0000313" key="5">
    <source>
        <dbReference type="EMBL" id="ORZ00952.1"/>
    </source>
</evidence>
<evidence type="ECO:0000259" key="4">
    <source>
        <dbReference type="Pfam" id="PF13193"/>
    </source>
</evidence>
<dbReference type="Gene3D" id="3.30.300.30">
    <property type="match status" value="1"/>
</dbReference>
<dbReference type="Pfam" id="PF13193">
    <property type="entry name" value="AMP-binding_C"/>
    <property type="match status" value="1"/>
</dbReference>
<protein>
    <submittedName>
        <fullName evidence="5">Uncharacterized protein</fullName>
    </submittedName>
</protein>
<dbReference type="OMA" id="FQTRDTD"/>
<accession>A0A1X2HNT4</accession>
<evidence type="ECO:0000256" key="2">
    <source>
        <dbReference type="ARBA" id="ARBA00022598"/>
    </source>
</evidence>
<sequence>MVAVSDVIVDPLPDVSIYELLFEREDVGENVHTPLLIDAEDTSRFYTLASFRDRMLKVGGLFQQKYGLQRGDVLIVCAQNTIDYPVALHAAVTIGAIGSAVDHNFPAEDISKNLSLVKAKLVITDDVLRSKAEAAASMAGVANPVITFNEIDTMLRQLDVQPAQPVRYTPEELAKTTAYLYFTSGTTGTKKAVMISQRNIVASLTFGKWLPSGLRAMAYTEFHHGSQLCVAMHLSLYAFLPHYIVHLGETVDVRKICSVIQRYKIQTTVCQPWIANTLAKEPWVDDYDLSSVKVLTCGGAMTDLSIIQALDKRLGIKLMNCYGMTEALGMISPSWEASIAGSLGRLGARCIGKIIDNDGNEVPQGEIGELCIKAPTVCLGYYNNPEATKATIDDEGFVHSGDLFRVDENGLYYFKGRNKEMIKYHLHHLYPRDIEEVLIKHPKISDCAVMGVYSKEEATELVTAFISLKEEYGKPGDFEHIKKEVREYVDNQVVDARRLRGGVYIVDSFPRTSFGKIQKRYLVERYIDSSN</sequence>
<proteinExistence type="inferred from homology"/>
<dbReference type="STRING" id="13706.A0A1X2HNT4"/>
<dbReference type="InterPro" id="IPR042099">
    <property type="entry name" value="ANL_N_sf"/>
</dbReference>
<evidence type="ECO:0000313" key="6">
    <source>
        <dbReference type="Proteomes" id="UP000242180"/>
    </source>
</evidence>
<dbReference type="SUPFAM" id="SSF56801">
    <property type="entry name" value="Acetyl-CoA synthetase-like"/>
    <property type="match status" value="1"/>
</dbReference>
<dbReference type="Proteomes" id="UP000242180">
    <property type="component" value="Unassembled WGS sequence"/>
</dbReference>
<dbReference type="PANTHER" id="PTHR24096:SF149">
    <property type="entry name" value="AMP-BINDING DOMAIN-CONTAINING PROTEIN-RELATED"/>
    <property type="match status" value="1"/>
</dbReference>
<dbReference type="OrthoDB" id="6509636at2759"/>
<evidence type="ECO:0000256" key="1">
    <source>
        <dbReference type="ARBA" id="ARBA00006432"/>
    </source>
</evidence>
<feature type="domain" description="AMP-binding enzyme C-terminal" evidence="4">
    <location>
        <begin position="434"/>
        <end position="516"/>
    </location>
</feature>
<keyword evidence="6" id="KW-1185">Reference proteome</keyword>
<feature type="domain" description="AMP-dependent synthetase/ligase" evidence="3">
    <location>
        <begin position="32"/>
        <end position="382"/>
    </location>
</feature>
<dbReference type="EMBL" id="MCGN01000002">
    <property type="protein sequence ID" value="ORZ00952.1"/>
    <property type="molecule type" value="Genomic_DNA"/>
</dbReference>
<dbReference type="AlphaFoldDB" id="A0A1X2HNT4"/>
<name>A0A1X2HNT4_SYNRA</name>
<evidence type="ECO:0000259" key="3">
    <source>
        <dbReference type="Pfam" id="PF00501"/>
    </source>
</evidence>
<dbReference type="InParanoid" id="A0A1X2HNT4"/>
<dbReference type="Gene3D" id="3.40.50.12780">
    <property type="entry name" value="N-terminal domain of ligase-like"/>
    <property type="match status" value="1"/>
</dbReference>
<dbReference type="GO" id="GO:0016405">
    <property type="term" value="F:CoA-ligase activity"/>
    <property type="evidence" value="ECO:0007669"/>
    <property type="project" value="TreeGrafter"/>
</dbReference>
<comment type="caution">
    <text evidence="5">The sequence shown here is derived from an EMBL/GenBank/DDBJ whole genome shotgun (WGS) entry which is preliminary data.</text>
</comment>
<dbReference type="Pfam" id="PF00501">
    <property type="entry name" value="AMP-binding"/>
    <property type="match status" value="1"/>
</dbReference>
<keyword evidence="2" id="KW-0436">Ligase</keyword>
<comment type="similarity">
    <text evidence="1">Belongs to the ATP-dependent AMP-binding enzyme family.</text>
</comment>
<dbReference type="PANTHER" id="PTHR24096">
    <property type="entry name" value="LONG-CHAIN-FATTY-ACID--COA LIGASE"/>
    <property type="match status" value="1"/>
</dbReference>
<dbReference type="InterPro" id="IPR045851">
    <property type="entry name" value="AMP-bd_C_sf"/>
</dbReference>
<reference evidence="5 6" key="1">
    <citation type="submission" date="2016-07" db="EMBL/GenBank/DDBJ databases">
        <title>Pervasive Adenine N6-methylation of Active Genes in Fungi.</title>
        <authorList>
            <consortium name="DOE Joint Genome Institute"/>
            <person name="Mondo S.J."/>
            <person name="Dannebaum R.O."/>
            <person name="Kuo R.C."/>
            <person name="Labutti K."/>
            <person name="Haridas S."/>
            <person name="Kuo A."/>
            <person name="Salamov A."/>
            <person name="Ahrendt S.R."/>
            <person name="Lipzen A."/>
            <person name="Sullivan W."/>
            <person name="Andreopoulos W.B."/>
            <person name="Clum A."/>
            <person name="Lindquist E."/>
            <person name="Daum C."/>
            <person name="Ramamoorthy G.K."/>
            <person name="Gryganskyi A."/>
            <person name="Culley D."/>
            <person name="Magnuson J.K."/>
            <person name="James T.Y."/>
            <person name="O'Malley M.A."/>
            <person name="Stajich J.E."/>
            <person name="Spatafora J.W."/>
            <person name="Visel A."/>
            <person name="Grigoriev I.V."/>
        </authorList>
    </citation>
    <scope>NUCLEOTIDE SEQUENCE [LARGE SCALE GENOMIC DNA]</scope>
    <source>
        <strain evidence="5 6">NRRL 2496</strain>
    </source>
</reference>